<dbReference type="AlphaFoldDB" id="A0A4P9ZTK8"/>
<dbReference type="PROSITE" id="PS50082">
    <property type="entry name" value="WD_REPEATS_2"/>
    <property type="match status" value="1"/>
</dbReference>
<dbReference type="InterPro" id="IPR001680">
    <property type="entry name" value="WD40_rpt"/>
</dbReference>
<dbReference type="PANTHER" id="PTHR45296">
    <property type="entry name" value="TRANSDUCIN/WD40 REPEAT-LIKE SUPERFAMILY PROTEIN"/>
    <property type="match status" value="1"/>
</dbReference>
<dbReference type="InterPro" id="IPR015943">
    <property type="entry name" value="WD40/YVTN_repeat-like_dom_sf"/>
</dbReference>
<accession>A0A4P9ZTK8</accession>
<dbReference type="SMART" id="SM00320">
    <property type="entry name" value="WD40"/>
    <property type="match status" value="3"/>
</dbReference>
<dbReference type="EMBL" id="ML002767">
    <property type="protein sequence ID" value="RKP35870.1"/>
    <property type="molecule type" value="Genomic_DNA"/>
</dbReference>
<evidence type="ECO:0000313" key="4">
    <source>
        <dbReference type="Proteomes" id="UP000268162"/>
    </source>
</evidence>
<evidence type="ECO:0000256" key="1">
    <source>
        <dbReference type="PROSITE-ProRule" id="PRU00221"/>
    </source>
</evidence>
<proteinExistence type="predicted"/>
<feature type="compositionally biased region" description="Low complexity" evidence="2">
    <location>
        <begin position="122"/>
        <end position="133"/>
    </location>
</feature>
<gene>
    <name evidence="3" type="ORF">BJ085DRAFT_36321</name>
</gene>
<keyword evidence="4" id="KW-1185">Reference proteome</keyword>
<feature type="repeat" description="WD" evidence="1">
    <location>
        <begin position="221"/>
        <end position="263"/>
    </location>
</feature>
<dbReference type="PANTHER" id="PTHR45296:SF1">
    <property type="entry name" value="TRANSDUCIN_WD40 REPEAT-LIKE SUPERFAMILY PROTEIN"/>
    <property type="match status" value="1"/>
</dbReference>
<dbReference type="SUPFAM" id="SSF50978">
    <property type="entry name" value="WD40 repeat-like"/>
    <property type="match status" value="1"/>
</dbReference>
<organism evidence="3 4">
    <name type="scientific">Dimargaris cristalligena</name>
    <dbReference type="NCBI Taxonomy" id="215637"/>
    <lineage>
        <taxon>Eukaryota</taxon>
        <taxon>Fungi</taxon>
        <taxon>Fungi incertae sedis</taxon>
        <taxon>Zoopagomycota</taxon>
        <taxon>Kickxellomycotina</taxon>
        <taxon>Dimargaritomycetes</taxon>
        <taxon>Dimargaritales</taxon>
        <taxon>Dimargaritaceae</taxon>
        <taxon>Dimargaris</taxon>
    </lineage>
</organism>
<dbReference type="Proteomes" id="UP000268162">
    <property type="component" value="Unassembled WGS sequence"/>
</dbReference>
<sequence length="356" mass="38190">MSGKIYEYDLRQPGIILSEPIHQFSVGEDEINMIDVDRRGKFLAVADDSGEPALYDLVDRRRHPRRFRKGHVGNICASVCFQPVAPYDLWTGGMDMQQLQWDSSRAILLGRWANPPPPPPSSSSSDATNANANSQLVNPPFVYSLAVHPKGHQVAAGLGNGAIRVVEFMEQPPFNNPGMTGKKDTTATTQTKQGKKTKGKNAKAATITVAQPEWREHPSLVDTHAYAVSALAYAQFDPSWLVSGGLDGQLGLWRAKLPDSVLTSSSSPARVTGSQGDGDNDDGGGDVSPPLVLVNKYVSFFDKVECLTTADLLGRSAARDKSGDTTPGSRLVALGGVVTQPDLKGAIALYRFGDSS</sequence>
<name>A0A4P9ZTK8_9FUNG</name>
<keyword evidence="1" id="KW-0853">WD repeat</keyword>
<feature type="region of interest" description="Disordered" evidence="2">
    <location>
        <begin position="110"/>
        <end position="133"/>
    </location>
</feature>
<dbReference type="Gene3D" id="2.130.10.10">
    <property type="entry name" value="YVTN repeat-like/Quinoprotein amine dehydrogenase"/>
    <property type="match status" value="2"/>
</dbReference>
<protein>
    <submittedName>
        <fullName evidence="3">Uncharacterized protein</fullName>
    </submittedName>
</protein>
<reference evidence="4" key="1">
    <citation type="journal article" date="2018" name="Nat. Microbiol.">
        <title>Leveraging single-cell genomics to expand the fungal tree of life.</title>
        <authorList>
            <person name="Ahrendt S.R."/>
            <person name="Quandt C.A."/>
            <person name="Ciobanu D."/>
            <person name="Clum A."/>
            <person name="Salamov A."/>
            <person name="Andreopoulos B."/>
            <person name="Cheng J.F."/>
            <person name="Woyke T."/>
            <person name="Pelin A."/>
            <person name="Henrissat B."/>
            <person name="Reynolds N.K."/>
            <person name="Benny G.L."/>
            <person name="Smith M.E."/>
            <person name="James T.Y."/>
            <person name="Grigoriev I.V."/>
        </authorList>
    </citation>
    <scope>NUCLEOTIDE SEQUENCE [LARGE SCALE GENOMIC DNA]</scope>
    <source>
        <strain evidence="4">RSA 468</strain>
    </source>
</reference>
<evidence type="ECO:0000313" key="3">
    <source>
        <dbReference type="EMBL" id="RKP35870.1"/>
    </source>
</evidence>
<dbReference type="InterPro" id="IPR036322">
    <property type="entry name" value="WD40_repeat_dom_sf"/>
</dbReference>
<feature type="region of interest" description="Disordered" evidence="2">
    <location>
        <begin position="174"/>
        <end position="204"/>
    </location>
</feature>
<feature type="region of interest" description="Disordered" evidence="2">
    <location>
        <begin position="262"/>
        <end position="286"/>
    </location>
</feature>
<evidence type="ECO:0000256" key="2">
    <source>
        <dbReference type="SAM" id="MobiDB-lite"/>
    </source>
</evidence>
<dbReference type="STRING" id="215637.A0A4P9ZTK8"/>
<feature type="compositionally biased region" description="Polar residues" evidence="2">
    <location>
        <begin position="262"/>
        <end position="274"/>
    </location>
</feature>
<dbReference type="Pfam" id="PF00400">
    <property type="entry name" value="WD40"/>
    <property type="match status" value="1"/>
</dbReference>